<organism evidence="4 5">
    <name type="scientific">Streptomyces thinghirensis</name>
    <dbReference type="NCBI Taxonomy" id="551547"/>
    <lineage>
        <taxon>Bacteria</taxon>
        <taxon>Bacillati</taxon>
        <taxon>Actinomycetota</taxon>
        <taxon>Actinomycetes</taxon>
        <taxon>Kitasatosporales</taxon>
        <taxon>Streptomycetaceae</taxon>
        <taxon>Streptomyces</taxon>
    </lineage>
</organism>
<accession>A0ABP9TBP5</accession>
<sequence>MIFRRVGRSGLSPRCGSRLTGGAADPARCECRRIPLSANVSCQREEQYVSQMTDSAPVGAFPRLDWVDDVLSPALRAAVESLPAAESLVARYHRGWCEADGAPRAAEFGGGKAVRPALTLLSAVAVGGSPAAAVPGAVAVELVHDFTLLHDDVIDGDALRRHRPAAWSLFGTPAAVLTGDALLVAALRALAQAPPGRAEAAVQELVGALLELVEGQSNDVAFEKAHEVSVADYLDMAAGKTGALIGCACALGGVLAGADDVRVGGLREFGRRLGVAFQCADDILGIWGRTARSGKPVGADLAARKKSLPVAAALAAPGAEAERLRELYRAPHPLDEADIDLARHLVERAGGRQAAEEEARRQMAAALRSLSLARPTADAYRQLHDIAWAMTRRES</sequence>
<proteinExistence type="inferred from homology"/>
<dbReference type="InterPro" id="IPR008949">
    <property type="entry name" value="Isoprenoid_synthase_dom_sf"/>
</dbReference>
<dbReference type="InterPro" id="IPR000092">
    <property type="entry name" value="Polyprenyl_synt"/>
</dbReference>
<dbReference type="GO" id="GO:0016740">
    <property type="term" value="F:transferase activity"/>
    <property type="evidence" value="ECO:0007669"/>
    <property type="project" value="UniProtKB-KW"/>
</dbReference>
<comment type="caution">
    <text evidence="4">The sequence shown here is derived from an EMBL/GenBank/DDBJ whole genome shotgun (WGS) entry which is preliminary data.</text>
</comment>
<comment type="similarity">
    <text evidence="3">Belongs to the FPP/GGPP synthase family.</text>
</comment>
<name>A0ABP9TBP5_9ACTN</name>
<evidence type="ECO:0000256" key="3">
    <source>
        <dbReference type="RuleBase" id="RU004466"/>
    </source>
</evidence>
<dbReference type="Gene3D" id="1.10.600.10">
    <property type="entry name" value="Farnesyl Diphosphate Synthase"/>
    <property type="match status" value="1"/>
</dbReference>
<evidence type="ECO:0000256" key="2">
    <source>
        <dbReference type="ARBA" id="ARBA00022842"/>
    </source>
</evidence>
<dbReference type="SFLD" id="SFLDS00005">
    <property type="entry name" value="Isoprenoid_Synthase_Type_I"/>
    <property type="match status" value="1"/>
</dbReference>
<dbReference type="Pfam" id="PF00348">
    <property type="entry name" value="polyprenyl_synt"/>
    <property type="match status" value="1"/>
</dbReference>
<dbReference type="EMBL" id="BAABJR010000022">
    <property type="protein sequence ID" value="GAA5215668.1"/>
    <property type="molecule type" value="Genomic_DNA"/>
</dbReference>
<dbReference type="InterPro" id="IPR033749">
    <property type="entry name" value="Polyprenyl_synt_CS"/>
</dbReference>
<evidence type="ECO:0000256" key="1">
    <source>
        <dbReference type="ARBA" id="ARBA00022723"/>
    </source>
</evidence>
<reference evidence="5" key="1">
    <citation type="journal article" date="2019" name="Int. J. Syst. Evol. Microbiol.">
        <title>The Global Catalogue of Microorganisms (GCM) 10K type strain sequencing project: providing services to taxonomists for standard genome sequencing and annotation.</title>
        <authorList>
            <consortium name="The Broad Institute Genomics Platform"/>
            <consortium name="The Broad Institute Genome Sequencing Center for Infectious Disease"/>
            <person name="Wu L."/>
            <person name="Ma J."/>
        </authorList>
    </citation>
    <scope>NUCLEOTIDE SEQUENCE [LARGE SCALE GENOMIC DNA]</scope>
    <source>
        <strain evidence="5">JCM 18306</strain>
    </source>
</reference>
<dbReference type="Proteomes" id="UP001499878">
    <property type="component" value="Unassembled WGS sequence"/>
</dbReference>
<evidence type="ECO:0000313" key="5">
    <source>
        <dbReference type="Proteomes" id="UP001499878"/>
    </source>
</evidence>
<dbReference type="SUPFAM" id="SSF48576">
    <property type="entry name" value="Terpenoid synthases"/>
    <property type="match status" value="1"/>
</dbReference>
<dbReference type="PANTHER" id="PTHR12001">
    <property type="entry name" value="GERANYLGERANYL PYROPHOSPHATE SYNTHASE"/>
    <property type="match status" value="1"/>
</dbReference>
<dbReference type="PANTHER" id="PTHR12001:SF86">
    <property type="entry name" value="GERANYLGERANYL DIPHOSPHATE SYNTHASE"/>
    <property type="match status" value="1"/>
</dbReference>
<dbReference type="CDD" id="cd00685">
    <property type="entry name" value="Trans_IPPS_HT"/>
    <property type="match status" value="1"/>
</dbReference>
<dbReference type="PROSITE" id="PS00723">
    <property type="entry name" value="POLYPRENYL_SYNTHASE_1"/>
    <property type="match status" value="1"/>
</dbReference>
<protein>
    <submittedName>
        <fullName evidence="4">Family 2 encapsulin nanocompartment cargo protein polyprenyl transferase</fullName>
    </submittedName>
</protein>
<evidence type="ECO:0000313" key="4">
    <source>
        <dbReference type="EMBL" id="GAA5215668.1"/>
    </source>
</evidence>
<keyword evidence="3 4" id="KW-0808">Transferase</keyword>
<keyword evidence="1" id="KW-0479">Metal-binding</keyword>
<dbReference type="SFLD" id="SFLDG01017">
    <property type="entry name" value="Polyprenyl_Transferase_Like"/>
    <property type="match status" value="1"/>
</dbReference>
<gene>
    <name evidence="4" type="ORF">GCM10023323_65630</name>
</gene>
<keyword evidence="5" id="KW-1185">Reference proteome</keyword>
<keyword evidence="2" id="KW-0460">Magnesium</keyword>